<sequence length="503" mass="53645">MAEVSTEKWIKFFSKAGIPPRAAATYALTFSDNRIQLDMLLDLNKEYLRDMGITLMGDVIAILRHARQVHEELTHEKLLSSAKGPSSVVKPVTNLRDTSSSSPSAKTLKTVKVVKPAPKESSSSSSFSSSSSQSSSTPSPPKKVSVSSRISDPNPKPLLSGRSAGPSSSSQTLASVKLPAKKVVTPAEPLKRRAAEISRPKPSVERLENEDVPVPIKKVRRVLPEHEGGYKIKMPSGSTPRSQQILAKQKEIASKKTVFDRLGGSTSPGADPLTAAVSSTTSDPTFTVTGLEAAKKAKQASSVFSRLGDKQVSSTSALAVAEGTLPFAGILKNVSSKPVSKAPIPVQKTSSMVADSVISTNRDVQSRIGTMKEVTVVKRSATFVSVPKQEYGLKRSSSAVFAPKQATEVKRVATVVPLMKRTQGVRTAGILAGNQNDVNRTVKSRLGVDDPPRSLQVASVKRVPRIEVPRLNGSASGSFKRVTFENTPGKVSVRSNVFSRLGS</sequence>
<accession>A0A6P8Y815</accession>
<dbReference type="PANTHER" id="PTHR21359">
    <property type="entry name" value="DUF5577 DOMAIN-CONTAINING PROTEIN"/>
    <property type="match status" value="1"/>
</dbReference>
<dbReference type="PROSITE" id="PS50105">
    <property type="entry name" value="SAM_DOMAIN"/>
    <property type="match status" value="1"/>
</dbReference>
<feature type="compositionally biased region" description="Low complexity" evidence="1">
    <location>
        <begin position="157"/>
        <end position="170"/>
    </location>
</feature>
<feature type="compositionally biased region" description="Polar residues" evidence="1">
    <location>
        <begin position="95"/>
        <end position="107"/>
    </location>
</feature>
<evidence type="ECO:0000256" key="1">
    <source>
        <dbReference type="SAM" id="MobiDB-lite"/>
    </source>
</evidence>
<evidence type="ECO:0000313" key="4">
    <source>
        <dbReference type="RefSeq" id="XP_034232226.1"/>
    </source>
</evidence>
<gene>
    <name evidence="4" type="primary">LOC117640094</name>
</gene>
<feature type="domain" description="SAM" evidence="2">
    <location>
        <begin position="1"/>
        <end position="72"/>
    </location>
</feature>
<evidence type="ECO:0000313" key="3">
    <source>
        <dbReference type="Proteomes" id="UP000515158"/>
    </source>
</evidence>
<dbReference type="InterPro" id="IPR001660">
    <property type="entry name" value="SAM"/>
</dbReference>
<feature type="region of interest" description="Disordered" evidence="1">
    <location>
        <begin position="260"/>
        <end position="284"/>
    </location>
</feature>
<dbReference type="KEGG" id="tpal:117640094"/>
<dbReference type="RefSeq" id="XP_034232226.1">
    <property type="nucleotide sequence ID" value="XM_034376335.1"/>
</dbReference>
<dbReference type="OrthoDB" id="10067653at2759"/>
<dbReference type="Gene3D" id="1.10.150.50">
    <property type="entry name" value="Transcription Factor, Ets-1"/>
    <property type="match status" value="1"/>
</dbReference>
<evidence type="ECO:0000259" key="2">
    <source>
        <dbReference type="PROSITE" id="PS50105"/>
    </source>
</evidence>
<dbReference type="Pfam" id="PF17740">
    <property type="entry name" value="DUF5577"/>
    <property type="match status" value="1"/>
</dbReference>
<feature type="region of interest" description="Disordered" evidence="1">
    <location>
        <begin position="77"/>
        <end position="209"/>
    </location>
</feature>
<dbReference type="Proteomes" id="UP000515158">
    <property type="component" value="Unplaced"/>
</dbReference>
<name>A0A6P8Y815_THRPL</name>
<keyword evidence="3" id="KW-1185">Reference proteome</keyword>
<proteinExistence type="predicted"/>
<dbReference type="Pfam" id="PF18017">
    <property type="entry name" value="SAM_4"/>
    <property type="match status" value="1"/>
</dbReference>
<dbReference type="InParanoid" id="A0A6P8Y815"/>
<feature type="compositionally biased region" description="Low complexity" evidence="1">
    <location>
        <begin position="111"/>
        <end position="148"/>
    </location>
</feature>
<feature type="compositionally biased region" description="Basic and acidic residues" evidence="1">
    <location>
        <begin position="189"/>
        <end position="209"/>
    </location>
</feature>
<protein>
    <submittedName>
        <fullName evidence="4">Uncharacterized protein C19orf47 isoform X1</fullName>
    </submittedName>
</protein>
<dbReference type="InterPro" id="IPR013761">
    <property type="entry name" value="SAM/pointed_sf"/>
</dbReference>
<dbReference type="CDD" id="cd09531">
    <property type="entry name" value="SAM_CS047"/>
    <property type="match status" value="1"/>
</dbReference>
<dbReference type="InterPro" id="IPR041477">
    <property type="entry name" value="DUF5577"/>
</dbReference>
<dbReference type="SUPFAM" id="SSF47769">
    <property type="entry name" value="SAM/Pointed domain"/>
    <property type="match status" value="1"/>
</dbReference>
<dbReference type="AlphaFoldDB" id="A0A6P8Y815"/>
<dbReference type="GO" id="GO:0005634">
    <property type="term" value="C:nucleus"/>
    <property type="evidence" value="ECO:0007669"/>
    <property type="project" value="TreeGrafter"/>
</dbReference>
<dbReference type="PANTHER" id="PTHR21359:SF1">
    <property type="entry name" value="DUF5577 DOMAIN-CONTAINING PROTEIN"/>
    <property type="match status" value="1"/>
</dbReference>
<organism evidence="4">
    <name type="scientific">Thrips palmi</name>
    <name type="common">Melon thrips</name>
    <dbReference type="NCBI Taxonomy" id="161013"/>
    <lineage>
        <taxon>Eukaryota</taxon>
        <taxon>Metazoa</taxon>
        <taxon>Ecdysozoa</taxon>
        <taxon>Arthropoda</taxon>
        <taxon>Hexapoda</taxon>
        <taxon>Insecta</taxon>
        <taxon>Pterygota</taxon>
        <taxon>Neoptera</taxon>
        <taxon>Paraneoptera</taxon>
        <taxon>Thysanoptera</taxon>
        <taxon>Terebrantia</taxon>
        <taxon>Thripoidea</taxon>
        <taxon>Thripidae</taxon>
        <taxon>Thrips</taxon>
    </lineage>
</organism>
<dbReference type="InterPro" id="IPR040772">
    <property type="entry name" value="C19orf47_SAM"/>
</dbReference>
<reference evidence="4" key="1">
    <citation type="submission" date="2025-08" db="UniProtKB">
        <authorList>
            <consortium name="RefSeq"/>
        </authorList>
    </citation>
    <scope>IDENTIFICATION</scope>
    <source>
        <tissue evidence="4">Total insect</tissue>
    </source>
</reference>
<dbReference type="GeneID" id="117640094"/>
<dbReference type="InterPro" id="IPR039161">
    <property type="entry name" value="C19orf47-like"/>
</dbReference>